<proteinExistence type="predicted"/>
<protein>
    <submittedName>
        <fullName evidence="2">DinB family protein</fullName>
    </submittedName>
</protein>
<dbReference type="InterPro" id="IPR024775">
    <property type="entry name" value="DinB-like"/>
</dbReference>
<accession>A0A9X2XSF2</accession>
<dbReference type="EMBL" id="JAOTIF010000001">
    <property type="protein sequence ID" value="MCU7547830.1"/>
    <property type="molecule type" value="Genomic_DNA"/>
</dbReference>
<sequence>MAKFKTEDLINELKGDVHKIIASAEQMKTADKAKLIYQLDKKTWSVVQVMEHLNAYNRFHLPQIEKALSVRNDTRNAWFNSGFWGEYFTKLMKPTNVFEVKNKMKAMKDYTFPNSLNVNNVLDEFFQHQQRLLQLLDASKDRDLNAIKVPISLSKFIRLKLGDALRFIVAHEQRHMVQARNTMRKVGISTGQFPVIMDSPRRPQMAHV</sequence>
<reference evidence="2" key="2">
    <citation type="submission" date="2023-04" db="EMBL/GenBank/DDBJ databases">
        <title>Paracnuella aquatica gen. nov., sp. nov., a member of the family Chitinophagaceae isolated from a hot spring.</title>
        <authorList>
            <person name="Wang C."/>
        </authorList>
    </citation>
    <scope>NUCLEOTIDE SEQUENCE</scope>
    <source>
        <strain evidence="2">LB-8</strain>
    </source>
</reference>
<dbReference type="InterPro" id="IPR034660">
    <property type="entry name" value="DinB/YfiT-like"/>
</dbReference>
<dbReference type="Pfam" id="PF12867">
    <property type="entry name" value="DinB_2"/>
    <property type="match status" value="1"/>
</dbReference>
<reference evidence="2" key="1">
    <citation type="submission" date="2022-09" db="EMBL/GenBank/DDBJ databases">
        <authorList>
            <person name="Yuan C."/>
            <person name="Ke Z."/>
        </authorList>
    </citation>
    <scope>NUCLEOTIDE SEQUENCE</scope>
    <source>
        <strain evidence="2">LB-8</strain>
    </source>
</reference>
<dbReference type="RefSeq" id="WP_279295275.1">
    <property type="nucleotide sequence ID" value="NZ_JAOTIF010000001.1"/>
</dbReference>
<feature type="domain" description="DinB-like" evidence="1">
    <location>
        <begin position="29"/>
        <end position="178"/>
    </location>
</feature>
<gene>
    <name evidence="2" type="ORF">OCK74_01830</name>
</gene>
<evidence type="ECO:0000313" key="3">
    <source>
        <dbReference type="Proteomes" id="UP001155483"/>
    </source>
</evidence>
<evidence type="ECO:0000259" key="1">
    <source>
        <dbReference type="Pfam" id="PF12867"/>
    </source>
</evidence>
<organism evidence="2 3">
    <name type="scientific">Paraflavisolibacter caeni</name>
    <dbReference type="NCBI Taxonomy" id="2982496"/>
    <lineage>
        <taxon>Bacteria</taxon>
        <taxon>Pseudomonadati</taxon>
        <taxon>Bacteroidota</taxon>
        <taxon>Chitinophagia</taxon>
        <taxon>Chitinophagales</taxon>
        <taxon>Chitinophagaceae</taxon>
        <taxon>Paraflavisolibacter</taxon>
    </lineage>
</organism>
<dbReference type="SUPFAM" id="SSF109854">
    <property type="entry name" value="DinB/YfiT-like putative metalloenzymes"/>
    <property type="match status" value="1"/>
</dbReference>
<dbReference type="Gene3D" id="1.20.120.450">
    <property type="entry name" value="dinb family like domain"/>
    <property type="match status" value="1"/>
</dbReference>
<keyword evidence="3" id="KW-1185">Reference proteome</keyword>
<evidence type="ECO:0000313" key="2">
    <source>
        <dbReference type="EMBL" id="MCU7547830.1"/>
    </source>
</evidence>
<dbReference type="Proteomes" id="UP001155483">
    <property type="component" value="Unassembled WGS sequence"/>
</dbReference>
<dbReference type="AlphaFoldDB" id="A0A9X2XSF2"/>
<comment type="caution">
    <text evidence="2">The sequence shown here is derived from an EMBL/GenBank/DDBJ whole genome shotgun (WGS) entry which is preliminary data.</text>
</comment>
<name>A0A9X2XSF2_9BACT</name>